<accession>X0QJV1</accession>
<keyword evidence="1" id="KW-0378">Hydrolase</keyword>
<dbReference type="EMBL" id="AZGA01000088">
    <property type="protein sequence ID" value="KRM30426.1"/>
    <property type="molecule type" value="Genomic_DNA"/>
</dbReference>
<dbReference type="AlphaFoldDB" id="X0QJV1"/>
<sequence length="292" mass="32705">MVEIKQQHRMVTTDDGIRWHLVEAGVTHKLTLVLIAGFPESAYAWRRVIPILAANYHVLAIDLPGQGYSSVPTTGFDTRTTSQRLNALLEKLHVTTRIYIGHDVGAWVGFAFSHLYPDQLLGTVLIDGNIPSVTLPKAIPLNSESWRSWHFLFNALPDLPESLLAGNERKLLDWFFSNKAANWQSSFSKVDVDEYENIYKTPGVMRGMLGYYRAVLTDMTIHDELKQQKIAVPLLAVSGELGSSRDLAEKIAPFCKVSYGETIPDSGHYVPEEAPTVLCQHITAFINRISEK</sequence>
<name>X0QJV1_9LACO</name>
<dbReference type="eggNOG" id="COG0596">
    <property type="taxonomic scope" value="Bacteria"/>
</dbReference>
<dbReference type="Pfam" id="PF00561">
    <property type="entry name" value="Abhydrolase_1"/>
    <property type="match status" value="1"/>
</dbReference>
<dbReference type="PRINTS" id="PR00412">
    <property type="entry name" value="EPOXHYDRLASE"/>
</dbReference>
<evidence type="ECO:0000313" key="3">
    <source>
        <dbReference type="EMBL" id="KRM30426.1"/>
    </source>
</evidence>
<dbReference type="InterPro" id="IPR000073">
    <property type="entry name" value="AB_hydrolase_1"/>
</dbReference>
<reference evidence="3 4" key="1">
    <citation type="journal article" date="2015" name="Genome Announc.">
        <title>Expanding the biotechnology potential of lactobacilli through comparative genomics of 213 strains and associated genera.</title>
        <authorList>
            <person name="Sun Z."/>
            <person name="Harris H.M."/>
            <person name="McCann A."/>
            <person name="Guo C."/>
            <person name="Argimon S."/>
            <person name="Zhang W."/>
            <person name="Yang X."/>
            <person name="Jeffery I.B."/>
            <person name="Cooney J.C."/>
            <person name="Kagawa T.F."/>
            <person name="Liu W."/>
            <person name="Song Y."/>
            <person name="Salvetti E."/>
            <person name="Wrobel A."/>
            <person name="Rasinkangas P."/>
            <person name="Parkhill J."/>
            <person name="Rea M.C."/>
            <person name="O'Sullivan O."/>
            <person name="Ritari J."/>
            <person name="Douillard F.P."/>
            <person name="Paul Ross R."/>
            <person name="Yang R."/>
            <person name="Briner A.E."/>
            <person name="Felis G.E."/>
            <person name="de Vos W.M."/>
            <person name="Barrangou R."/>
            <person name="Klaenhammer T.R."/>
            <person name="Caufield P.W."/>
            <person name="Cui Y."/>
            <person name="Zhang H."/>
            <person name="O'Toole P.W."/>
        </authorList>
    </citation>
    <scope>NUCLEOTIDE SEQUENCE [LARGE SCALE GENOMIC DNA]</scope>
    <source>
        <strain evidence="3 4">DSM 18527</strain>
    </source>
</reference>
<comment type="caution">
    <text evidence="3">The sequence shown here is derived from an EMBL/GenBank/DDBJ whole genome shotgun (WGS) entry which is preliminary data.</text>
</comment>
<evidence type="ECO:0000259" key="2">
    <source>
        <dbReference type="Pfam" id="PF00561"/>
    </source>
</evidence>
<keyword evidence="4" id="KW-1185">Reference proteome</keyword>
<dbReference type="OrthoDB" id="9773293at2"/>
<dbReference type="GO" id="GO:0016787">
    <property type="term" value="F:hydrolase activity"/>
    <property type="evidence" value="ECO:0007669"/>
    <property type="project" value="UniProtKB-KW"/>
</dbReference>
<evidence type="ECO:0000313" key="4">
    <source>
        <dbReference type="Proteomes" id="UP000051236"/>
    </source>
</evidence>
<evidence type="ECO:0000256" key="1">
    <source>
        <dbReference type="ARBA" id="ARBA00022801"/>
    </source>
</evidence>
<dbReference type="InterPro" id="IPR000639">
    <property type="entry name" value="Epox_hydrolase-like"/>
</dbReference>
<dbReference type="RefSeq" id="WP_035451424.1">
    <property type="nucleotide sequence ID" value="NZ_AZGA01000088.1"/>
</dbReference>
<gene>
    <name evidence="3" type="ORF">FC83_GL001557</name>
</gene>
<feature type="domain" description="AB hydrolase-1" evidence="2">
    <location>
        <begin position="32"/>
        <end position="141"/>
    </location>
</feature>
<dbReference type="STRING" id="1423734.FC83_GL001557"/>
<dbReference type="SUPFAM" id="SSF53474">
    <property type="entry name" value="alpha/beta-Hydrolases"/>
    <property type="match status" value="1"/>
</dbReference>
<dbReference type="Gene3D" id="3.40.50.1820">
    <property type="entry name" value="alpha/beta hydrolase"/>
    <property type="match status" value="1"/>
</dbReference>
<proteinExistence type="predicted"/>
<dbReference type="Proteomes" id="UP000051236">
    <property type="component" value="Unassembled WGS sequence"/>
</dbReference>
<organism evidence="3 4">
    <name type="scientific">Agrilactobacillus composti DSM 18527 = JCM 14202</name>
    <dbReference type="NCBI Taxonomy" id="1423734"/>
    <lineage>
        <taxon>Bacteria</taxon>
        <taxon>Bacillati</taxon>
        <taxon>Bacillota</taxon>
        <taxon>Bacilli</taxon>
        <taxon>Lactobacillales</taxon>
        <taxon>Lactobacillaceae</taxon>
        <taxon>Agrilactobacillus</taxon>
    </lineage>
</organism>
<dbReference type="PATRIC" id="fig|1423734.3.peg.1576"/>
<dbReference type="InterPro" id="IPR029058">
    <property type="entry name" value="AB_hydrolase_fold"/>
</dbReference>
<protein>
    <recommendedName>
        <fullName evidence="2">AB hydrolase-1 domain-containing protein</fullName>
    </recommendedName>
</protein>
<dbReference type="PANTHER" id="PTHR43329">
    <property type="entry name" value="EPOXIDE HYDROLASE"/>
    <property type="match status" value="1"/>
</dbReference>